<organism evidence="2 3">
    <name type="scientific">Candidatus Desulfobia pelagia</name>
    <dbReference type="NCBI Taxonomy" id="2841692"/>
    <lineage>
        <taxon>Bacteria</taxon>
        <taxon>Pseudomonadati</taxon>
        <taxon>Thermodesulfobacteriota</taxon>
        <taxon>Desulfobulbia</taxon>
        <taxon>Desulfobulbales</taxon>
        <taxon>Desulfobulbaceae</taxon>
        <taxon>Candidatus Desulfobia</taxon>
    </lineage>
</organism>
<gene>
    <name evidence="2" type="ORF">H8E41_14070</name>
</gene>
<dbReference type="NCBIfam" id="NF033682">
    <property type="entry name" value="retention_LapA"/>
    <property type="match status" value="1"/>
</dbReference>
<evidence type="ECO:0000259" key="1">
    <source>
        <dbReference type="Pfam" id="PF20579"/>
    </source>
</evidence>
<dbReference type="Pfam" id="PF20579">
    <property type="entry name" value="LapA"/>
    <property type="match status" value="1"/>
</dbReference>
<evidence type="ECO:0000313" key="3">
    <source>
        <dbReference type="Proteomes" id="UP000614424"/>
    </source>
</evidence>
<comment type="caution">
    <text evidence="2">The sequence shown here is derived from an EMBL/GenBank/DDBJ whole genome shotgun (WGS) entry which is preliminary data.</text>
</comment>
<feature type="domain" description="LapA adhesin" evidence="1">
    <location>
        <begin position="186"/>
        <end position="282"/>
    </location>
</feature>
<dbReference type="InterPro" id="IPR047777">
    <property type="entry name" value="LapA-like_RM"/>
</dbReference>
<name>A0A8J6NGD4_9BACT</name>
<feature type="non-terminal residue" evidence="2">
    <location>
        <position position="298"/>
    </location>
</feature>
<proteinExistence type="predicted"/>
<dbReference type="InterPro" id="IPR046779">
    <property type="entry name" value="LapA_adhesin_dom"/>
</dbReference>
<evidence type="ECO:0000313" key="2">
    <source>
        <dbReference type="EMBL" id="MBC8319020.1"/>
    </source>
</evidence>
<accession>A0A8J6NGD4</accession>
<sequence length="298" mass="31076">MAANEHITDSSSAIQEPVGKVFIVYGTAKVISSDGTTRALSPNSPIYAQDRLLTESDGRVSIVFNNPLNPQLNIGRMSDIVIDEDIYNAEAVDLSEVASEIEEIQEALLSEDFDPTTELEAPAAGIGSPASDGGGHPIVSFEATGKEVPVTSGAETIGVTRTFLDPISGINLTESGTQPEGPINITATLSASEQVYEGEFITYTVTLSEPASEQVTITLSNGATITIDRGDIVGNTNIAAPSDDPYIDEGTVSANIERAEGSGNDIILIIDDTPAVTNIADTIDTTTVSLGDVTVDEG</sequence>
<reference evidence="2 3" key="1">
    <citation type="submission" date="2020-08" db="EMBL/GenBank/DDBJ databases">
        <title>Bridging the membrane lipid divide: bacteria of the FCB group superphylum have the potential to synthesize archaeal ether lipids.</title>
        <authorList>
            <person name="Villanueva L."/>
            <person name="Von Meijenfeldt F.A.B."/>
            <person name="Westbye A.B."/>
            <person name="Yadav S."/>
            <person name="Hopmans E.C."/>
            <person name="Dutilh B.E."/>
            <person name="Sinninghe Damste J.S."/>
        </authorList>
    </citation>
    <scope>NUCLEOTIDE SEQUENCE [LARGE SCALE GENOMIC DNA]</scope>
    <source>
        <strain evidence="2">NIOZ-UU47</strain>
    </source>
</reference>
<dbReference type="Proteomes" id="UP000614424">
    <property type="component" value="Unassembled WGS sequence"/>
</dbReference>
<dbReference type="EMBL" id="JACNJZ010000212">
    <property type="protein sequence ID" value="MBC8319020.1"/>
    <property type="molecule type" value="Genomic_DNA"/>
</dbReference>
<dbReference type="AlphaFoldDB" id="A0A8J6NGD4"/>
<protein>
    <submittedName>
        <fullName evidence="2">Retention module-containing protein</fullName>
    </submittedName>
</protein>